<feature type="transmembrane region" description="Helical" evidence="1">
    <location>
        <begin position="141"/>
        <end position="160"/>
    </location>
</feature>
<keyword evidence="1" id="KW-0472">Membrane</keyword>
<dbReference type="InterPro" id="IPR016174">
    <property type="entry name" value="Di-haem_cyt_TM"/>
</dbReference>
<feature type="transmembrane region" description="Helical" evidence="1">
    <location>
        <begin position="206"/>
        <end position="227"/>
    </location>
</feature>
<dbReference type="GO" id="GO:0016020">
    <property type="term" value="C:membrane"/>
    <property type="evidence" value="ECO:0007669"/>
    <property type="project" value="InterPro"/>
</dbReference>
<dbReference type="Proteomes" id="UP000614469">
    <property type="component" value="Unassembled WGS sequence"/>
</dbReference>
<keyword evidence="1" id="KW-0812">Transmembrane</keyword>
<dbReference type="GO" id="GO:0016491">
    <property type="term" value="F:oxidoreductase activity"/>
    <property type="evidence" value="ECO:0007669"/>
    <property type="project" value="InterPro"/>
</dbReference>
<dbReference type="AlphaFoldDB" id="A0A8J6TEW8"/>
<protein>
    <submittedName>
        <fullName evidence="3">Cytochrome b N-terminal domain-containing protein</fullName>
    </submittedName>
</protein>
<evidence type="ECO:0000313" key="3">
    <source>
        <dbReference type="EMBL" id="MBC8335681.1"/>
    </source>
</evidence>
<evidence type="ECO:0000313" key="4">
    <source>
        <dbReference type="Proteomes" id="UP000614469"/>
    </source>
</evidence>
<dbReference type="SUPFAM" id="SSF81342">
    <property type="entry name" value="Transmembrane di-heme cytochromes"/>
    <property type="match status" value="1"/>
</dbReference>
<dbReference type="PROSITE" id="PS51002">
    <property type="entry name" value="CYTB_NTER"/>
    <property type="match status" value="1"/>
</dbReference>
<dbReference type="PANTHER" id="PTHR19271">
    <property type="entry name" value="CYTOCHROME B"/>
    <property type="match status" value="1"/>
</dbReference>
<dbReference type="Pfam" id="PF00033">
    <property type="entry name" value="Cytochrome_B"/>
    <property type="match status" value="1"/>
</dbReference>
<comment type="caution">
    <text evidence="3">The sequence shown here is derived from an EMBL/GenBank/DDBJ whole genome shotgun (WGS) entry which is preliminary data.</text>
</comment>
<dbReference type="InterPro" id="IPR005797">
    <property type="entry name" value="Cyt_b/b6_N"/>
</dbReference>
<dbReference type="Gene3D" id="1.20.810.10">
    <property type="entry name" value="Cytochrome Bc1 Complex, Chain C"/>
    <property type="match status" value="1"/>
</dbReference>
<evidence type="ECO:0000256" key="1">
    <source>
        <dbReference type="SAM" id="Phobius"/>
    </source>
</evidence>
<accession>A0A8J6TEW8</accession>
<feature type="domain" description="Cytochrome b/b6 N-terminal region profile" evidence="2">
    <location>
        <begin position="19"/>
        <end position="238"/>
    </location>
</feature>
<dbReference type="GO" id="GO:0009055">
    <property type="term" value="F:electron transfer activity"/>
    <property type="evidence" value="ECO:0007669"/>
    <property type="project" value="InterPro"/>
</dbReference>
<proteinExistence type="predicted"/>
<gene>
    <name evidence="3" type="ORF">H8E29_10470</name>
</gene>
<sequence>MKKLKDFIVNSRVWRSFFRHGWPDNPLDRSLIMTTNVFFHLHPVRVNKRSIKALYSFGLGVITTIMFVVLSITGILEMFYYVPSVDTAYFDIITLQTQVPFGQLLRNMHRWSAHLMVLTAVLHMVRVFYTGAYKRPREFNWVVGVVLLILTLGASFTGYLLPWDQLAFWAITVGTSVAGYEPMFGKLIQKLLLGGAEVGQASLTRFYGLHVMVIPGLLLLIISLHLWRVRKDGGLAANEVKDEIETEVENA</sequence>
<organism evidence="3 4">
    <name type="scientific">Candidatus Desulfolinea nitratireducens</name>
    <dbReference type="NCBI Taxonomy" id="2841698"/>
    <lineage>
        <taxon>Bacteria</taxon>
        <taxon>Bacillati</taxon>
        <taxon>Chloroflexota</taxon>
        <taxon>Anaerolineae</taxon>
        <taxon>Anaerolineales</taxon>
        <taxon>Anaerolineales incertae sedis</taxon>
        <taxon>Candidatus Desulfolinea</taxon>
    </lineage>
</organism>
<dbReference type="EMBL" id="JACNJN010000119">
    <property type="protein sequence ID" value="MBC8335681.1"/>
    <property type="molecule type" value="Genomic_DNA"/>
</dbReference>
<feature type="transmembrane region" description="Helical" evidence="1">
    <location>
        <begin position="111"/>
        <end position="129"/>
    </location>
</feature>
<reference evidence="3 4" key="1">
    <citation type="submission" date="2020-08" db="EMBL/GenBank/DDBJ databases">
        <title>Bridging the membrane lipid divide: bacteria of the FCB group superphylum have the potential to synthesize archaeal ether lipids.</title>
        <authorList>
            <person name="Villanueva L."/>
            <person name="Von Meijenfeldt F.A.B."/>
            <person name="Westbye A.B."/>
            <person name="Yadav S."/>
            <person name="Hopmans E.C."/>
            <person name="Dutilh B.E."/>
            <person name="Sinninghe Damste J.S."/>
        </authorList>
    </citation>
    <scope>NUCLEOTIDE SEQUENCE [LARGE SCALE GENOMIC DNA]</scope>
    <source>
        <strain evidence="3">NIOZ-UU36</strain>
    </source>
</reference>
<dbReference type="GO" id="GO:0022904">
    <property type="term" value="P:respiratory electron transport chain"/>
    <property type="evidence" value="ECO:0007669"/>
    <property type="project" value="InterPro"/>
</dbReference>
<feature type="transmembrane region" description="Helical" evidence="1">
    <location>
        <begin position="53"/>
        <end position="76"/>
    </location>
</feature>
<name>A0A8J6TEW8_9CHLR</name>
<keyword evidence="1" id="KW-1133">Transmembrane helix</keyword>
<dbReference type="PANTHER" id="PTHR19271:SF16">
    <property type="entry name" value="CYTOCHROME B"/>
    <property type="match status" value="1"/>
</dbReference>
<dbReference type="InterPro" id="IPR027387">
    <property type="entry name" value="Cytb/b6-like_sf"/>
</dbReference>
<evidence type="ECO:0000259" key="2">
    <source>
        <dbReference type="PROSITE" id="PS51002"/>
    </source>
</evidence>